<dbReference type="AlphaFoldDB" id="A0A7R5KHF2"/>
<protein>
    <submittedName>
        <fullName evidence="3">Neuropeptide Y receptor type 5 isoform X4</fullName>
    </submittedName>
</protein>
<sequence>METLIVTPCSAGIPGSRAAWSGLPKCASAAAPAPAPVPVPVPPGGRRVRQRRPRGAALSSRRDPAPPQRPSKALDQLQLKHAFDENKNHSNQRVTLRFVLQPSIS</sequence>
<dbReference type="GeneID" id="114000951"/>
<name>A0A7R5KHF2_9PASS</name>
<keyword evidence="3" id="KW-0675">Receptor</keyword>
<evidence type="ECO:0000256" key="1">
    <source>
        <dbReference type="SAM" id="MobiDB-lite"/>
    </source>
</evidence>
<evidence type="ECO:0000313" key="3">
    <source>
        <dbReference type="RefSeq" id="XP_039236392.1"/>
    </source>
</evidence>
<keyword evidence="2" id="KW-1185">Reference proteome</keyword>
<dbReference type="Proteomes" id="UP000504627">
    <property type="component" value="Unplaced"/>
</dbReference>
<accession>A0A7R5KHF2</accession>
<feature type="compositionally biased region" description="Pro residues" evidence="1">
    <location>
        <begin position="33"/>
        <end position="43"/>
    </location>
</feature>
<dbReference type="RefSeq" id="XP_039236392.1">
    <property type="nucleotide sequence ID" value="XM_039380458.1"/>
</dbReference>
<organism evidence="2 3">
    <name type="scientific">Pipra filicauda</name>
    <name type="common">Wire-tailed manakin</name>
    <dbReference type="NCBI Taxonomy" id="649802"/>
    <lineage>
        <taxon>Eukaryota</taxon>
        <taxon>Metazoa</taxon>
        <taxon>Chordata</taxon>
        <taxon>Craniata</taxon>
        <taxon>Vertebrata</taxon>
        <taxon>Euteleostomi</taxon>
        <taxon>Archelosauria</taxon>
        <taxon>Archosauria</taxon>
        <taxon>Dinosauria</taxon>
        <taxon>Saurischia</taxon>
        <taxon>Theropoda</taxon>
        <taxon>Coelurosauria</taxon>
        <taxon>Aves</taxon>
        <taxon>Neognathae</taxon>
        <taxon>Neoaves</taxon>
        <taxon>Telluraves</taxon>
        <taxon>Australaves</taxon>
        <taxon>Passeriformes</taxon>
        <taxon>Pipridae</taxon>
        <taxon>Pipra</taxon>
    </lineage>
</organism>
<dbReference type="CTD" id="4889"/>
<proteinExistence type="predicted"/>
<evidence type="ECO:0000313" key="2">
    <source>
        <dbReference type="Proteomes" id="UP000504627"/>
    </source>
</evidence>
<feature type="region of interest" description="Disordered" evidence="1">
    <location>
        <begin position="29"/>
        <end position="73"/>
    </location>
</feature>
<reference evidence="3" key="1">
    <citation type="submission" date="2025-08" db="UniProtKB">
        <authorList>
            <consortium name="RefSeq"/>
        </authorList>
    </citation>
    <scope>IDENTIFICATION</scope>
    <source>
        <tissue evidence="3">Muscle</tissue>
    </source>
</reference>
<gene>
    <name evidence="3" type="primary">NPY5R</name>
</gene>